<dbReference type="CDD" id="cd04848">
    <property type="entry name" value="Peptidases_S8_Autotransporter_serine_protease_like"/>
    <property type="match status" value="1"/>
</dbReference>
<dbReference type="InterPro" id="IPR015500">
    <property type="entry name" value="Peptidase_S8_subtilisin-rel"/>
</dbReference>
<feature type="compositionally biased region" description="Low complexity" evidence="6">
    <location>
        <begin position="68"/>
        <end position="80"/>
    </location>
</feature>
<feature type="active site" description="Charge relay system" evidence="5">
    <location>
        <position position="123"/>
    </location>
</feature>
<comment type="similarity">
    <text evidence="5">Belongs to the peptidase S8 family.</text>
</comment>
<dbReference type="InterPro" id="IPR000209">
    <property type="entry name" value="Peptidase_S8/S53_dom"/>
</dbReference>
<dbReference type="Pfam" id="PF00082">
    <property type="entry name" value="Peptidase_S8"/>
    <property type="match status" value="1"/>
</dbReference>
<dbReference type="Gene3D" id="2.40.128.130">
    <property type="entry name" value="Autotransporter beta-domain"/>
    <property type="match status" value="1"/>
</dbReference>
<protein>
    <submittedName>
        <fullName evidence="9">Autotransporter domain-containing protein</fullName>
    </submittedName>
</protein>
<name>A0ABX7GU67_9GAMM</name>
<evidence type="ECO:0000256" key="1">
    <source>
        <dbReference type="ARBA" id="ARBA00022670"/>
    </source>
</evidence>
<dbReference type="InterPro" id="IPR036709">
    <property type="entry name" value="Autotransporte_beta_dom_sf"/>
</dbReference>
<evidence type="ECO:0000256" key="6">
    <source>
        <dbReference type="SAM" id="MobiDB-lite"/>
    </source>
</evidence>
<feature type="signal peptide" evidence="7">
    <location>
        <begin position="1"/>
        <end position="24"/>
    </location>
</feature>
<dbReference type="SMART" id="SM00869">
    <property type="entry name" value="Autotransporter"/>
    <property type="match status" value="1"/>
</dbReference>
<keyword evidence="1 5" id="KW-0645">Protease</keyword>
<feature type="compositionally biased region" description="Pro residues" evidence="6">
    <location>
        <begin position="44"/>
        <end position="67"/>
    </location>
</feature>
<dbReference type="InterPro" id="IPR005546">
    <property type="entry name" value="Autotransporte_beta"/>
</dbReference>
<dbReference type="PROSITE" id="PS51208">
    <property type="entry name" value="AUTOTRANSPORTER"/>
    <property type="match status" value="1"/>
</dbReference>
<evidence type="ECO:0000256" key="3">
    <source>
        <dbReference type="ARBA" id="ARBA00022801"/>
    </source>
</evidence>
<evidence type="ECO:0000313" key="10">
    <source>
        <dbReference type="Proteomes" id="UP000663181"/>
    </source>
</evidence>
<dbReference type="PANTHER" id="PTHR42884:SF14">
    <property type="entry name" value="NEUROENDOCRINE CONVERTASE 1"/>
    <property type="match status" value="1"/>
</dbReference>
<dbReference type="PANTHER" id="PTHR42884">
    <property type="entry name" value="PROPROTEIN CONVERTASE SUBTILISIN/KEXIN-RELATED"/>
    <property type="match status" value="1"/>
</dbReference>
<evidence type="ECO:0000259" key="8">
    <source>
        <dbReference type="PROSITE" id="PS51208"/>
    </source>
</evidence>
<dbReference type="Gene3D" id="3.40.50.200">
    <property type="entry name" value="Peptidase S8/S53 domain"/>
    <property type="match status" value="1"/>
</dbReference>
<feature type="active site" description="Charge relay system" evidence="5">
    <location>
        <position position="157"/>
    </location>
</feature>
<evidence type="ECO:0000256" key="4">
    <source>
        <dbReference type="ARBA" id="ARBA00022825"/>
    </source>
</evidence>
<organism evidence="9 10">
    <name type="scientific">Dyella caseinilytica</name>
    <dbReference type="NCBI Taxonomy" id="1849581"/>
    <lineage>
        <taxon>Bacteria</taxon>
        <taxon>Pseudomonadati</taxon>
        <taxon>Pseudomonadota</taxon>
        <taxon>Gammaproteobacteria</taxon>
        <taxon>Lysobacterales</taxon>
        <taxon>Rhodanobacteraceae</taxon>
        <taxon>Dyella</taxon>
    </lineage>
</organism>
<sequence length="998" mass="101464">MHKVSRRNVLAVCLGIALTTSLTACGGGGGGGNSNVKPTVTTPSPTPAPTPAPAPAPTPAPAPPSGPAPTTLTGSPTPLSTPAILGYNPLLAQLAPENVTLAWITAQSLTGNQGQGVKVGVLDSGAQANNPALLNRISWFQDYVDPSNTTPQDTDGHGTMMAEIIGGTANANGSGNNPFEGGVAPQSSLYIARVGDSSGNVDLSLVPQALADLTAQGVKLINNSYGSTTSITGVAPTDPQIAGSYAVYASTATNGQLMVFAAGNEGKSQPSIEAGLPYYEPSLQNNWLAVVNVTLNANGQVTGLDTTATSNACGVAAPWCLAAPGYIYVSPVANTPFSTGAGDGTSGSAAVVSGVAALVWQKFPFFTASNVQQTLLGTATNLGSPAYYGYGLVNAEAAVNGPGQLNWGVFDVNVPTSQTAAFSNNLSGGGSLQLDGAGSLFLMGMNNIGGLTVNGGTLYVSTGTTTTASETTVNGGQLIVDGTLASNVVVNQSGELTTVATGNAINGNVLSSGMVYTGAGGSLQINGNYTVILATQAGSPTETEITLTSPLEVSGVATLNKSLLIVDLPSGYTPQANALVLQANGGVSGVFGSVTVANSVYTSGSLSYTATQVDITLNQASVSAVAQAAMPGLVTTQQTAEHIQAALVKANQWVASDPSSHATFLDAAGDFLHVSSMAQAAASINSLSGQLLASSQGLTFEQAGIVNRTVADRLVDIDDGNAQQGAWFQGTGADGDIARSGYATGNYSGGGSVAGYDMKLADDFMLGVGLDWNHLGSSYSLQGGNNTSRSTGAMLYAKWTAGNAYLSGRMGEDWIHSDTSRWGVLGVVPAAITSSRNDEMTSAYLEAGYNVKSDAWTTTPFVSAGDEHLDRGAINEQGAGGFGIAAPSDDFNQSYAQLGARLAYRWAWGDGQLSLKGYALYQRILGGKDLGFTAAYAGAPNATFELEGVNSPRNSEWVGAGLNAVMNNHWSWYLNLDGQFASGGTKARMISAGARYSF</sequence>
<evidence type="ECO:0000256" key="7">
    <source>
        <dbReference type="SAM" id="SignalP"/>
    </source>
</evidence>
<evidence type="ECO:0000256" key="2">
    <source>
        <dbReference type="ARBA" id="ARBA00022729"/>
    </source>
</evidence>
<keyword evidence="4 5" id="KW-0720">Serine protease</keyword>
<dbReference type="SUPFAM" id="SSF52743">
    <property type="entry name" value="Subtilisin-like"/>
    <property type="match status" value="1"/>
</dbReference>
<dbReference type="InterPro" id="IPR036852">
    <property type="entry name" value="Peptidase_S8/S53_dom_sf"/>
</dbReference>
<proteinExistence type="inferred from homology"/>
<dbReference type="PROSITE" id="PS51257">
    <property type="entry name" value="PROKAR_LIPOPROTEIN"/>
    <property type="match status" value="1"/>
</dbReference>
<feature type="region of interest" description="Disordered" evidence="6">
    <location>
        <begin position="35"/>
        <end position="80"/>
    </location>
</feature>
<feature type="domain" description="Autotransporter" evidence="8">
    <location>
        <begin position="719"/>
        <end position="998"/>
    </location>
</feature>
<feature type="active site" description="Charge relay system" evidence="5">
    <location>
        <position position="346"/>
    </location>
</feature>
<dbReference type="Proteomes" id="UP000663181">
    <property type="component" value="Chromosome"/>
</dbReference>
<evidence type="ECO:0000313" key="9">
    <source>
        <dbReference type="EMBL" id="QRN54004.1"/>
    </source>
</evidence>
<dbReference type="PRINTS" id="PR00723">
    <property type="entry name" value="SUBTILISIN"/>
</dbReference>
<keyword evidence="3 5" id="KW-0378">Hydrolase</keyword>
<dbReference type="PROSITE" id="PS51892">
    <property type="entry name" value="SUBTILASE"/>
    <property type="match status" value="1"/>
</dbReference>
<gene>
    <name evidence="9" type="ORF">ISN74_00930</name>
</gene>
<accession>A0ABX7GU67</accession>
<dbReference type="InterPro" id="IPR034061">
    <property type="entry name" value="Peptidases_S8_Autotransporter"/>
</dbReference>
<feature type="chain" id="PRO_5045815932" evidence="7">
    <location>
        <begin position="25"/>
        <end position="998"/>
    </location>
</feature>
<evidence type="ECO:0000256" key="5">
    <source>
        <dbReference type="PROSITE-ProRule" id="PRU01240"/>
    </source>
</evidence>
<keyword evidence="2 7" id="KW-0732">Signal</keyword>
<dbReference type="Pfam" id="PF03797">
    <property type="entry name" value="Autotransporter"/>
    <property type="match status" value="1"/>
</dbReference>
<dbReference type="SUPFAM" id="SSF103515">
    <property type="entry name" value="Autotransporter"/>
    <property type="match status" value="1"/>
</dbReference>
<keyword evidence="10" id="KW-1185">Reference proteome</keyword>
<reference evidence="9 10" key="1">
    <citation type="submission" date="2020-10" db="EMBL/GenBank/DDBJ databases">
        <title>Phylogeny of dyella-like bacteria.</title>
        <authorList>
            <person name="Fu J."/>
        </authorList>
    </citation>
    <scope>NUCLEOTIDE SEQUENCE [LARGE SCALE GENOMIC DNA]</scope>
    <source>
        <strain evidence="9 10">DHOB09</strain>
    </source>
</reference>
<dbReference type="EMBL" id="CP064030">
    <property type="protein sequence ID" value="QRN54004.1"/>
    <property type="molecule type" value="Genomic_DNA"/>
</dbReference>